<dbReference type="Proteomes" id="UP000322214">
    <property type="component" value="Chromosome"/>
</dbReference>
<accession>A0A5B9PCC8</accession>
<dbReference type="PANTHER" id="PTHR34129">
    <property type="entry name" value="BLR1139 PROTEIN"/>
    <property type="match status" value="1"/>
</dbReference>
<dbReference type="KEGG" id="mff:MFFC18_38090"/>
<dbReference type="STRING" id="980251.GCA_001642875_00176"/>
<proteinExistence type="predicted"/>
<dbReference type="InterPro" id="IPR009297">
    <property type="entry name" value="DUF952"/>
</dbReference>
<sequence>MHIFKIIHREQWAAAEAEGTFAGAAIDLQDGYIHFSTAEQAAETAAKHFAGEADLLLVAVNPETLGDSLKWEPSRGGALFPHLYASLNPKNVDWVKDLPLGDNGVHQFPEST</sequence>
<dbReference type="SUPFAM" id="SSF56399">
    <property type="entry name" value="ADP-ribosylation"/>
    <property type="match status" value="1"/>
</dbReference>
<reference evidence="1 2" key="1">
    <citation type="submission" date="2019-08" db="EMBL/GenBank/DDBJ databases">
        <title>Deep-cultivation of Planctomycetes and their phenomic and genomic characterization uncovers novel biology.</title>
        <authorList>
            <person name="Wiegand S."/>
            <person name="Jogler M."/>
            <person name="Boedeker C."/>
            <person name="Pinto D."/>
            <person name="Vollmers J."/>
            <person name="Rivas-Marin E."/>
            <person name="Kohn T."/>
            <person name="Peeters S.H."/>
            <person name="Heuer A."/>
            <person name="Rast P."/>
            <person name="Oberbeckmann S."/>
            <person name="Bunk B."/>
            <person name="Jeske O."/>
            <person name="Meyerdierks A."/>
            <person name="Storesund J.E."/>
            <person name="Kallscheuer N."/>
            <person name="Luecker S."/>
            <person name="Lage O.M."/>
            <person name="Pohl T."/>
            <person name="Merkel B.J."/>
            <person name="Hornburger P."/>
            <person name="Mueller R.-W."/>
            <person name="Bruemmer F."/>
            <person name="Labrenz M."/>
            <person name="Spormann A.M."/>
            <person name="Op den Camp H."/>
            <person name="Overmann J."/>
            <person name="Amann R."/>
            <person name="Jetten M.S.M."/>
            <person name="Mascher T."/>
            <person name="Medema M.H."/>
            <person name="Devos D.P."/>
            <person name="Kaster A.-K."/>
            <person name="Ovreas L."/>
            <person name="Rohde M."/>
            <person name="Galperin M.Y."/>
            <person name="Jogler C."/>
        </authorList>
    </citation>
    <scope>NUCLEOTIDE SEQUENCE [LARGE SCALE GENOMIC DNA]</scope>
    <source>
        <strain evidence="1 2">FC18</strain>
    </source>
</reference>
<name>A0A5B9PCC8_9BACT</name>
<gene>
    <name evidence="1" type="ORF">MFFC18_38090</name>
</gene>
<keyword evidence="2" id="KW-1185">Reference proteome</keyword>
<protein>
    <recommendedName>
        <fullName evidence="3">Dihydroorotate dehydrogenase</fullName>
    </recommendedName>
</protein>
<evidence type="ECO:0000313" key="2">
    <source>
        <dbReference type="Proteomes" id="UP000322214"/>
    </source>
</evidence>
<dbReference type="Pfam" id="PF06108">
    <property type="entry name" value="DUF952"/>
    <property type="match status" value="1"/>
</dbReference>
<dbReference type="PANTHER" id="PTHR34129:SF1">
    <property type="entry name" value="DUF952 DOMAIN-CONTAINING PROTEIN"/>
    <property type="match status" value="1"/>
</dbReference>
<dbReference type="Gene3D" id="3.20.170.20">
    <property type="entry name" value="Protein of unknown function DUF952"/>
    <property type="match status" value="1"/>
</dbReference>
<dbReference type="EMBL" id="CP042912">
    <property type="protein sequence ID" value="QEG23904.1"/>
    <property type="molecule type" value="Genomic_DNA"/>
</dbReference>
<organism evidence="1 2">
    <name type="scientific">Mariniblastus fucicola</name>
    <dbReference type="NCBI Taxonomy" id="980251"/>
    <lineage>
        <taxon>Bacteria</taxon>
        <taxon>Pseudomonadati</taxon>
        <taxon>Planctomycetota</taxon>
        <taxon>Planctomycetia</taxon>
        <taxon>Pirellulales</taxon>
        <taxon>Pirellulaceae</taxon>
        <taxon>Mariniblastus</taxon>
    </lineage>
</organism>
<dbReference type="RefSeq" id="WP_075082977.1">
    <property type="nucleotide sequence ID" value="NZ_CP042912.1"/>
</dbReference>
<evidence type="ECO:0008006" key="3">
    <source>
        <dbReference type="Google" id="ProtNLM"/>
    </source>
</evidence>
<dbReference type="OrthoDB" id="5638018at2"/>
<dbReference type="AlphaFoldDB" id="A0A5B9PCC8"/>
<evidence type="ECO:0000313" key="1">
    <source>
        <dbReference type="EMBL" id="QEG23904.1"/>
    </source>
</evidence>